<feature type="compositionally biased region" description="Basic and acidic residues" evidence="10">
    <location>
        <begin position="1108"/>
        <end position="1119"/>
    </location>
</feature>
<keyword evidence="8 11" id="KW-0472">Membrane</keyword>
<feature type="compositionally biased region" description="Low complexity" evidence="10">
    <location>
        <begin position="1937"/>
        <end position="1950"/>
    </location>
</feature>
<keyword evidence="9" id="KW-0739">Sodium transport</keyword>
<dbReference type="InterPro" id="IPR006153">
    <property type="entry name" value="Cation/H_exchanger_TM"/>
</dbReference>
<dbReference type="GO" id="GO:0015386">
    <property type="term" value="F:potassium:proton antiporter activity"/>
    <property type="evidence" value="ECO:0007669"/>
    <property type="project" value="TreeGrafter"/>
</dbReference>
<feature type="region of interest" description="Disordered" evidence="10">
    <location>
        <begin position="727"/>
        <end position="818"/>
    </location>
</feature>
<keyword evidence="5 11" id="KW-1133">Transmembrane helix</keyword>
<evidence type="ECO:0000256" key="3">
    <source>
        <dbReference type="ARBA" id="ARBA00022475"/>
    </source>
</evidence>
<evidence type="ECO:0000313" key="14">
    <source>
        <dbReference type="Proteomes" id="UP000324907"/>
    </source>
</evidence>
<evidence type="ECO:0000256" key="2">
    <source>
        <dbReference type="ARBA" id="ARBA00022448"/>
    </source>
</evidence>
<comment type="subcellular location">
    <subcellularLocation>
        <location evidence="1">Cell membrane</location>
        <topology evidence="1">Multi-pass membrane protein</topology>
    </subcellularLocation>
</comment>
<evidence type="ECO:0000313" key="13">
    <source>
        <dbReference type="EMBL" id="KAA0151306.1"/>
    </source>
</evidence>
<dbReference type="EMBL" id="VLTL01000220">
    <property type="protein sequence ID" value="KAA0151306.1"/>
    <property type="molecule type" value="Genomic_DNA"/>
</dbReference>
<keyword evidence="4 11" id="KW-0812">Transmembrane</keyword>
<feature type="transmembrane region" description="Helical" evidence="11">
    <location>
        <begin position="229"/>
        <end position="254"/>
    </location>
</feature>
<reference evidence="13 14" key="1">
    <citation type="submission" date="2019-07" db="EMBL/GenBank/DDBJ databases">
        <title>Genomes of Cafeteria roenbergensis.</title>
        <authorList>
            <person name="Fischer M.G."/>
            <person name="Hackl T."/>
            <person name="Roman M."/>
        </authorList>
    </citation>
    <scope>NUCLEOTIDE SEQUENCE [LARGE SCALE GENOMIC DNA]</scope>
    <source>
        <strain evidence="13 14">RCC970-E3</strain>
    </source>
</reference>
<feature type="compositionally biased region" description="Low complexity" evidence="10">
    <location>
        <begin position="1589"/>
        <end position="1612"/>
    </location>
</feature>
<feature type="compositionally biased region" description="Polar residues" evidence="10">
    <location>
        <begin position="1900"/>
        <end position="1914"/>
    </location>
</feature>
<dbReference type="PANTHER" id="PTHR10110">
    <property type="entry name" value="SODIUM/HYDROGEN EXCHANGER"/>
    <property type="match status" value="1"/>
</dbReference>
<feature type="transmembrane region" description="Helical" evidence="11">
    <location>
        <begin position="166"/>
        <end position="184"/>
    </location>
</feature>
<feature type="transmembrane region" description="Helical" evidence="11">
    <location>
        <begin position="274"/>
        <end position="303"/>
    </location>
</feature>
<dbReference type="Gene3D" id="6.10.140.1330">
    <property type="match status" value="1"/>
</dbReference>
<evidence type="ECO:0000256" key="4">
    <source>
        <dbReference type="ARBA" id="ARBA00022692"/>
    </source>
</evidence>
<feature type="region of interest" description="Disordered" evidence="10">
    <location>
        <begin position="657"/>
        <end position="709"/>
    </location>
</feature>
<dbReference type="PROSITE" id="PS50042">
    <property type="entry name" value="CNMP_BINDING_3"/>
    <property type="match status" value="1"/>
</dbReference>
<gene>
    <name evidence="13" type="ORF">FNF28_07164</name>
</gene>
<sequence>MQWVRMLSEAAGSPEGHGANTTAGGHGAGGDGFATDPTGGLLFVFVALILGALVRGFIKFIPIPYTVMLLVLGAIIGIIDHNVDMGALSDSIQLWVHINPHLIFYIFLPALIFGSAFSVDPHVFLWELSQMTVLATVGVGIATGLTALFTFYAMGDGLASHWATSLAFGAVLSATDPVAVVALLKDLGAPKQLSLLIEGESLFNDGTAMAVFLVFLDLMRGEAKTIGEMVLFLLQLAGGGILLGLGGGIVVATWMGIAKWDATTQVTITLFASYLLFIFAEGALEVSGVLAVVGLGLVLAVAGRTSIKDHAMMHYFWEMIEYIANTLVFVIAGLISVERGFLSSEIIIGWDDFGDLILLYIVINVVRAVTAFVLWPALNCCSRWRGYDLGWREMTVISWAGLRGAVGLVLSLLVAESTIAEEVPFSERTGQLFLFHMAGITALTLLINGSTTGIIVKYLGIGARSAPVAHMFSQAVKALEGACDTKKRKLKADEFFRNTDWTVVGESVTQVFRELDEQTAEVAENAMAAGKQKDVSVRGFCAFAFNLFINETSKRKRRRRRALRRCRQRVADSCCCVDPLEEGGACCLCCYPLWCSCCCCPRPACCGGDDPTSPGFGPSKSPAMRGLNGKDDPSDIQPAPLDHADTLDLAMAMPMEHKHGGRPATRQRGASTTTAPAKPPPARAGKAAPSATASVPAAATAKPPAPARAPVVRAMPGDAEECCDDVMDVHTPRSGNMSDDEGEDEADLSKCPEAVPRSALRPPRPAAAAPDSKAAERGPAAAELSIQRPARTPSPHESTPQVEMVDPRRTDGGGGGSGPHITLHDAGTRVKAAIHAQHVHHDPPERRIVLAASRQRYLSIIKSRYIEYFEKGRIGSRAFEVLTGAAAKCLDNVGLPLHEWDFVEQELKLSIVRWLTWRAKCENGVFKKVEFDYEVCAGFIFAHSNVITFLRMVVSDVAATDRLAAEELKMVTCAREYLEDSLQEHSITRAVQTRHAIRVLLTTVEKHAHHLHVHGEIDEKEFAKIVEAVHRGWDHPGFKNRMEIDDAQQLKEAAFFDELPGAVIDELVNGARSRIREYPAGAVMMKENEHASGVIIVVAGLVELRQHDPNADHSDRDDTCLAPRDPGAAAKRESLQRRSSVEGLAPGEHHIGSDGGSDAGDVAKGVSRHGRSSTRGTKNAIVVGRNSSFGITGTPLGRSGSSMRGSTIGVAGVHNTEPNLTSIIRAAAEASGKHAEGAGADTPKGAVAGAGSGKRRAPAFTLDASLRPVNADGSPVDIDRAFGRVIDTLSWGSVVGALSMLTGFRTQVTAVARTRVRAVILRQADIYTLLKSTPAPGLPFRRVKPLETALCKMAGVLVTELNKVRGFEGLSPGDVREVLAAARLLRPEAMTAAKIFGDILVLTGRVLKPIDTEKALYIATHLDSYKRGRVFGVTRRSAAAAAAARKAEARKRMGAKRSSDESDEEAGRDGLRRRGSKEDQAAGVGADGADKGSSADGKPTGGGGGDDDDDDDDLDKDCDQFPEAFETDTVEDDEDTAADADSLGHFREAVHPTPSPLKPGAPLLPDGATSPAVSPAGAASLSSVTGVDAPASTAASAESEQHSPAPSAAGEPAGKEGAFDPEYARKQREQQRSARPRVFTVNGERFVVSLDDFETVSSTFTFLPHNPYIFRWFGEGTRLLCIPHGLLRAKRERVAQEGRQIRRTQAAKSMHARLAHMPEQERDRVARYLEAADSSMQSAVGGSAASLAAAAASAARSRKARKKSASLAIDVRDPASSRPPTGRPSHRGQLRRDEMPIAPGSAGFTSTGASEFAASSDRTSPAGDATGNRIMAPRQDSMMWAADPRIIGESPRPTEVGEAQAGSGAQSGMLARAVGMFFGAIGRNADQAAPTEEPAPAPTSGSASRPTSGGSTPSVGIAVSARRSASEAQLATRAGRAEVAASRPPAAAPAGQSGPNSTGSSDMRDSPARLHGRVRRVGGDGHDPHAHGLHADEHGSIVASRHDSHDSLMGLAIGIDPQHVGQVGVAWHSADGGMHVADEFHTGEFETHDVDHHEHIGATGPPSEGSVDAPRGTAARGQPGAAAPGASAAAAAAEPAGTDPRKPNPHFQRLMHDNPSTRGGRARPHGRSPLADR</sequence>
<evidence type="ECO:0000256" key="5">
    <source>
        <dbReference type="ARBA" id="ARBA00022989"/>
    </source>
</evidence>
<dbReference type="InterPro" id="IPR018490">
    <property type="entry name" value="cNMP-bd_dom_sf"/>
</dbReference>
<feature type="compositionally biased region" description="Low complexity" evidence="10">
    <location>
        <begin position="2069"/>
        <end position="2097"/>
    </location>
</feature>
<dbReference type="GO" id="GO:0015385">
    <property type="term" value="F:sodium:proton antiporter activity"/>
    <property type="evidence" value="ECO:0007669"/>
    <property type="project" value="InterPro"/>
</dbReference>
<dbReference type="InterPro" id="IPR018422">
    <property type="entry name" value="Cation/H_exchanger_CPA1"/>
</dbReference>
<evidence type="ECO:0000256" key="1">
    <source>
        <dbReference type="ARBA" id="ARBA00004651"/>
    </source>
</evidence>
<name>A0A5A8CE95_CAFRO</name>
<feature type="transmembrane region" description="Helical" evidence="11">
    <location>
        <begin position="131"/>
        <end position="154"/>
    </location>
</feature>
<feature type="region of interest" description="Disordered" evidence="10">
    <location>
        <begin position="1886"/>
        <end position="1967"/>
    </location>
</feature>
<evidence type="ECO:0000256" key="11">
    <source>
        <dbReference type="SAM" id="Phobius"/>
    </source>
</evidence>
<feature type="compositionally biased region" description="Low complexity" evidence="10">
    <location>
        <begin position="683"/>
        <end position="709"/>
    </location>
</feature>
<dbReference type="InterPro" id="IPR014710">
    <property type="entry name" value="RmlC-like_jellyroll"/>
</dbReference>
<feature type="transmembrane region" description="Helical" evidence="11">
    <location>
        <begin position="40"/>
        <end position="58"/>
    </location>
</feature>
<keyword evidence="3" id="KW-1003">Cell membrane</keyword>
<evidence type="ECO:0000259" key="12">
    <source>
        <dbReference type="PROSITE" id="PS50042"/>
    </source>
</evidence>
<dbReference type="GO" id="GO:0098719">
    <property type="term" value="P:sodium ion import across plasma membrane"/>
    <property type="evidence" value="ECO:0007669"/>
    <property type="project" value="TreeGrafter"/>
</dbReference>
<keyword evidence="2" id="KW-0813">Transport</keyword>
<keyword evidence="7" id="KW-0406">Ion transport</keyword>
<feature type="region of interest" description="Disordered" evidence="10">
    <location>
        <begin position="1234"/>
        <end position="1253"/>
    </location>
</feature>
<feature type="compositionally biased region" description="Basic and acidic residues" evidence="10">
    <location>
        <begin position="1449"/>
        <end position="1480"/>
    </location>
</feature>
<feature type="transmembrane region" description="Helical" evidence="11">
    <location>
        <begin position="65"/>
        <end position="82"/>
    </location>
</feature>
<proteinExistence type="predicted"/>
<dbReference type="Pfam" id="PF00999">
    <property type="entry name" value="Na_H_Exchanger"/>
    <property type="match status" value="1"/>
</dbReference>
<feature type="domain" description="Cyclic nucleotide-binding" evidence="12">
    <location>
        <begin position="1055"/>
        <end position="1112"/>
    </location>
</feature>
<feature type="region of interest" description="Disordered" evidence="10">
    <location>
        <begin position="1108"/>
        <end position="1181"/>
    </location>
</feature>
<feature type="transmembrane region" description="Helical" evidence="11">
    <location>
        <begin position="102"/>
        <end position="119"/>
    </location>
</feature>
<dbReference type="Proteomes" id="UP000324907">
    <property type="component" value="Unassembled WGS sequence"/>
</dbReference>
<evidence type="ECO:0000256" key="8">
    <source>
        <dbReference type="ARBA" id="ARBA00023136"/>
    </source>
</evidence>
<comment type="caution">
    <text evidence="13">The sequence shown here is derived from an EMBL/GenBank/DDBJ whole genome shotgun (WGS) entry which is preliminary data.</text>
</comment>
<evidence type="ECO:0000256" key="6">
    <source>
        <dbReference type="ARBA" id="ARBA00023053"/>
    </source>
</evidence>
<feature type="transmembrane region" description="Helical" evidence="11">
    <location>
        <begin position="357"/>
        <end position="375"/>
    </location>
</feature>
<feature type="compositionally biased region" description="Low complexity" evidence="10">
    <location>
        <begin position="754"/>
        <end position="772"/>
    </location>
</feature>
<feature type="region of interest" description="Disordered" evidence="10">
    <location>
        <begin position="1449"/>
        <end position="1618"/>
    </location>
</feature>
<dbReference type="InterPro" id="IPR000595">
    <property type="entry name" value="cNMP-bd_dom"/>
</dbReference>
<dbReference type="GO" id="GO:0051453">
    <property type="term" value="P:regulation of intracellular pH"/>
    <property type="evidence" value="ECO:0007669"/>
    <property type="project" value="TreeGrafter"/>
</dbReference>
<evidence type="ECO:0000256" key="9">
    <source>
        <dbReference type="ARBA" id="ARBA00023201"/>
    </source>
</evidence>
<feature type="region of interest" description="Disordered" evidence="10">
    <location>
        <begin position="2053"/>
        <end position="2133"/>
    </location>
</feature>
<organism evidence="13 14">
    <name type="scientific">Cafeteria roenbergensis</name>
    <name type="common">Marine flagellate</name>
    <dbReference type="NCBI Taxonomy" id="33653"/>
    <lineage>
        <taxon>Eukaryota</taxon>
        <taxon>Sar</taxon>
        <taxon>Stramenopiles</taxon>
        <taxon>Bigyra</taxon>
        <taxon>Opalozoa</taxon>
        <taxon>Bicosoecida</taxon>
        <taxon>Cafeteriaceae</taxon>
        <taxon>Cafeteria</taxon>
    </lineage>
</organism>
<feature type="region of interest" description="Disordered" evidence="10">
    <location>
        <begin position="617"/>
        <end position="641"/>
    </location>
</feature>
<keyword evidence="6" id="KW-0915">Sodium</keyword>
<feature type="region of interest" description="Disordered" evidence="10">
    <location>
        <begin position="1762"/>
        <end position="1835"/>
    </location>
</feature>
<accession>A0A5A8CE95</accession>
<feature type="compositionally biased region" description="Basic and acidic residues" evidence="10">
    <location>
        <begin position="1130"/>
        <end position="1140"/>
    </location>
</feature>
<feature type="compositionally biased region" description="Acidic residues" evidence="10">
    <location>
        <begin position="1505"/>
        <end position="1516"/>
    </location>
</feature>
<dbReference type="GO" id="GO:0005886">
    <property type="term" value="C:plasma membrane"/>
    <property type="evidence" value="ECO:0007669"/>
    <property type="project" value="UniProtKB-SubCell"/>
</dbReference>
<dbReference type="PANTHER" id="PTHR10110:SF86">
    <property type="entry name" value="SODIUM_HYDROGEN EXCHANGER 7"/>
    <property type="match status" value="1"/>
</dbReference>
<feature type="transmembrane region" description="Helical" evidence="11">
    <location>
        <begin position="315"/>
        <end position="337"/>
    </location>
</feature>
<evidence type="ECO:0000256" key="10">
    <source>
        <dbReference type="SAM" id="MobiDB-lite"/>
    </source>
</evidence>
<evidence type="ECO:0000256" key="7">
    <source>
        <dbReference type="ARBA" id="ARBA00023065"/>
    </source>
</evidence>
<feature type="compositionally biased region" description="Acidic residues" evidence="10">
    <location>
        <begin position="1525"/>
        <end position="1538"/>
    </location>
</feature>
<protein>
    <recommendedName>
        <fullName evidence="12">Cyclic nucleotide-binding domain-containing protein</fullName>
    </recommendedName>
</protein>
<dbReference type="SUPFAM" id="SSF51206">
    <property type="entry name" value="cAMP-binding domain-like"/>
    <property type="match status" value="1"/>
</dbReference>
<dbReference type="Gene3D" id="2.60.120.10">
    <property type="entry name" value="Jelly Rolls"/>
    <property type="match status" value="1"/>
</dbReference>